<keyword evidence="3" id="KW-1185">Reference proteome</keyword>
<feature type="domain" description="Glycosyltransferase 2-like" evidence="1">
    <location>
        <begin position="10"/>
        <end position="132"/>
    </location>
</feature>
<dbReference type="InterPro" id="IPR001173">
    <property type="entry name" value="Glyco_trans_2-like"/>
</dbReference>
<evidence type="ECO:0000313" key="2">
    <source>
        <dbReference type="EMBL" id="MEJ8278250.1"/>
    </source>
</evidence>
<evidence type="ECO:0000259" key="1">
    <source>
        <dbReference type="Pfam" id="PF00535"/>
    </source>
</evidence>
<dbReference type="PANTHER" id="PTHR22916">
    <property type="entry name" value="GLYCOSYLTRANSFERASE"/>
    <property type="match status" value="1"/>
</dbReference>
<dbReference type="Pfam" id="PF00535">
    <property type="entry name" value="Glycos_transf_2"/>
    <property type="match status" value="1"/>
</dbReference>
<dbReference type="EC" id="2.4.-.-" evidence="2"/>
<evidence type="ECO:0000313" key="3">
    <source>
        <dbReference type="Proteomes" id="UP001364211"/>
    </source>
</evidence>
<protein>
    <submittedName>
        <fullName evidence="2">Glycosyltransferase</fullName>
        <ecNumber evidence="2">2.4.-.-</ecNumber>
    </submittedName>
</protein>
<dbReference type="PANTHER" id="PTHR22916:SF3">
    <property type="entry name" value="UDP-GLCNAC:BETAGAL BETA-1,3-N-ACETYLGLUCOSAMINYLTRANSFERASE-LIKE PROTEIN 1"/>
    <property type="match status" value="1"/>
</dbReference>
<dbReference type="Gene3D" id="3.90.550.10">
    <property type="entry name" value="Spore Coat Polysaccharide Biosynthesis Protein SpsA, Chain A"/>
    <property type="match status" value="1"/>
</dbReference>
<dbReference type="RefSeq" id="WP_340286374.1">
    <property type="nucleotide sequence ID" value="NZ_JBBJUP010000003.1"/>
</dbReference>
<reference evidence="2 3" key="1">
    <citation type="submission" date="2024-03" db="EMBL/GenBank/DDBJ databases">
        <title>Draft genome sequence of Pseudonocardia sp. DW16-2.</title>
        <authorList>
            <person name="Duangmal K."/>
        </authorList>
    </citation>
    <scope>NUCLEOTIDE SEQUENCE [LARGE SCALE GENOMIC DNA]</scope>
    <source>
        <strain evidence="2 3">DW16-2</strain>
    </source>
</reference>
<accession>A0ABU8T2T2</accession>
<dbReference type="InterPro" id="IPR029044">
    <property type="entry name" value="Nucleotide-diphossugar_trans"/>
</dbReference>
<proteinExistence type="predicted"/>
<dbReference type="GO" id="GO:0016757">
    <property type="term" value="F:glycosyltransferase activity"/>
    <property type="evidence" value="ECO:0007669"/>
    <property type="project" value="UniProtKB-KW"/>
</dbReference>
<sequence>MSSPTRAPISVVVPAYNSARTIAETLRSVLAQDVDMEVLVLDNASTDGTGDIVRSVGDPRVVVHRNEALLPLGDNWNRAVRLSRGELVKLVCADDLLGPGTVAEQADVLADPGVALVASRHEVIDESGRVLGRDLGLGGLLGRVPSRRLVATLVRRGPIDFAPTAATMWRRTGFDRAGGFRGRYVFCMDVDLFARIMRYGEFVGTPGHGASWRESRFNVSRTRSSLSKLSEMRSSNYQLRRDLPGLVGRSDLLAGDVRLVRAGLERVRVRSLATVRARPEVV</sequence>
<keyword evidence="2" id="KW-0808">Transferase</keyword>
<comment type="caution">
    <text evidence="2">The sequence shown here is derived from an EMBL/GenBank/DDBJ whole genome shotgun (WGS) entry which is preliminary data.</text>
</comment>
<gene>
    <name evidence="2" type="ORF">WJX68_04835</name>
</gene>
<dbReference type="Proteomes" id="UP001364211">
    <property type="component" value="Unassembled WGS sequence"/>
</dbReference>
<dbReference type="SUPFAM" id="SSF53448">
    <property type="entry name" value="Nucleotide-diphospho-sugar transferases"/>
    <property type="match status" value="1"/>
</dbReference>
<organism evidence="2 3">
    <name type="scientific">Pseudonocardia spirodelae</name>
    <dbReference type="NCBI Taxonomy" id="3133431"/>
    <lineage>
        <taxon>Bacteria</taxon>
        <taxon>Bacillati</taxon>
        <taxon>Actinomycetota</taxon>
        <taxon>Actinomycetes</taxon>
        <taxon>Pseudonocardiales</taxon>
        <taxon>Pseudonocardiaceae</taxon>
        <taxon>Pseudonocardia</taxon>
    </lineage>
</organism>
<keyword evidence="2" id="KW-0328">Glycosyltransferase</keyword>
<name>A0ABU8T2T2_9PSEU</name>
<dbReference type="EMBL" id="JBBJUP010000003">
    <property type="protein sequence ID" value="MEJ8278250.1"/>
    <property type="molecule type" value="Genomic_DNA"/>
</dbReference>